<evidence type="ECO:0000256" key="2">
    <source>
        <dbReference type="SAM" id="SignalP"/>
    </source>
</evidence>
<dbReference type="Pfam" id="PF03413">
    <property type="entry name" value="PepSY"/>
    <property type="match status" value="1"/>
</dbReference>
<dbReference type="Gene3D" id="3.10.450.40">
    <property type="match status" value="1"/>
</dbReference>
<dbReference type="HOGENOM" id="CLU_1956349_0_0_0"/>
<name>A0A068NTY1_FIMGI</name>
<feature type="compositionally biased region" description="Basic residues" evidence="1">
    <location>
        <begin position="108"/>
        <end position="117"/>
    </location>
</feature>
<feature type="signal peptide" evidence="2">
    <location>
        <begin position="1"/>
        <end position="21"/>
    </location>
</feature>
<feature type="region of interest" description="Disordered" evidence="1">
    <location>
        <begin position="90"/>
        <end position="128"/>
    </location>
</feature>
<evidence type="ECO:0000256" key="1">
    <source>
        <dbReference type="SAM" id="MobiDB-lite"/>
    </source>
</evidence>
<keyword evidence="2" id="KW-0732">Signal</keyword>
<dbReference type="RefSeq" id="WP_025225238.1">
    <property type="nucleotide sequence ID" value="NZ_CP007139.1"/>
</dbReference>
<gene>
    <name evidence="4" type="ORF">OP10G_2857</name>
</gene>
<sequence length="128" mass="13381">MNGKITVLISAALALGLSAMAAAQGAPRKHKHPHLITASAAAKIALAKYPGKLTREPHLEKEDGKMQYEVFIKTGNKVMEVNVLADSGKIGSVENTSAAEEAKEKGKGQKGKAKGAKPKKETHGKGGK</sequence>
<dbReference type="InterPro" id="IPR025711">
    <property type="entry name" value="PepSY"/>
</dbReference>
<organism evidence="4 5">
    <name type="scientific">Fimbriimonas ginsengisoli Gsoil 348</name>
    <dbReference type="NCBI Taxonomy" id="661478"/>
    <lineage>
        <taxon>Bacteria</taxon>
        <taxon>Bacillati</taxon>
        <taxon>Armatimonadota</taxon>
        <taxon>Fimbriimonadia</taxon>
        <taxon>Fimbriimonadales</taxon>
        <taxon>Fimbriimonadaceae</taxon>
        <taxon>Fimbriimonas</taxon>
    </lineage>
</organism>
<reference evidence="4 5" key="1">
    <citation type="journal article" date="2014" name="PLoS ONE">
        <title>The first complete genome sequence of the class fimbriimonadia in the phylum armatimonadetes.</title>
        <authorList>
            <person name="Hu Z.Y."/>
            <person name="Wang Y.Z."/>
            <person name="Im W.T."/>
            <person name="Wang S.Y."/>
            <person name="Zhao G.P."/>
            <person name="Zheng H.J."/>
            <person name="Quan Z.X."/>
        </authorList>
    </citation>
    <scope>NUCLEOTIDE SEQUENCE [LARGE SCALE GENOMIC DNA]</scope>
    <source>
        <strain evidence="4">Gsoil 348</strain>
    </source>
</reference>
<keyword evidence="5" id="KW-1185">Reference proteome</keyword>
<feature type="chain" id="PRO_5001651955" description="PepSY domain-containing protein" evidence="2">
    <location>
        <begin position="22"/>
        <end position="128"/>
    </location>
</feature>
<evidence type="ECO:0000313" key="5">
    <source>
        <dbReference type="Proteomes" id="UP000027982"/>
    </source>
</evidence>
<dbReference type="AlphaFoldDB" id="A0A068NTY1"/>
<dbReference type="EMBL" id="CP007139">
    <property type="protein sequence ID" value="AIE86225.1"/>
    <property type="molecule type" value="Genomic_DNA"/>
</dbReference>
<proteinExistence type="predicted"/>
<feature type="domain" description="PepSY" evidence="3">
    <location>
        <begin position="36"/>
        <end position="90"/>
    </location>
</feature>
<dbReference type="KEGG" id="fgi:OP10G_2857"/>
<evidence type="ECO:0000259" key="3">
    <source>
        <dbReference type="Pfam" id="PF03413"/>
    </source>
</evidence>
<dbReference type="Proteomes" id="UP000027982">
    <property type="component" value="Chromosome"/>
</dbReference>
<feature type="compositionally biased region" description="Basic and acidic residues" evidence="1">
    <location>
        <begin position="118"/>
        <end position="128"/>
    </location>
</feature>
<protein>
    <recommendedName>
        <fullName evidence="3">PepSY domain-containing protein</fullName>
    </recommendedName>
</protein>
<evidence type="ECO:0000313" key="4">
    <source>
        <dbReference type="EMBL" id="AIE86225.1"/>
    </source>
</evidence>
<accession>A0A068NTY1</accession>